<dbReference type="PANTHER" id="PTHR10587:SF133">
    <property type="entry name" value="CHITIN DEACETYLASE 1-RELATED"/>
    <property type="match status" value="1"/>
</dbReference>
<dbReference type="AlphaFoldDB" id="A0A2T1GJR1"/>
<dbReference type="OrthoDB" id="9806342at2"/>
<evidence type="ECO:0000259" key="4">
    <source>
        <dbReference type="PROSITE" id="PS51677"/>
    </source>
</evidence>
<evidence type="ECO:0000256" key="1">
    <source>
        <dbReference type="ARBA" id="ARBA00022723"/>
    </source>
</evidence>
<dbReference type="PROSITE" id="PS51677">
    <property type="entry name" value="NODB"/>
    <property type="match status" value="1"/>
</dbReference>
<proteinExistence type="predicted"/>
<keyword evidence="3" id="KW-1133">Transmembrane helix</keyword>
<name>A0A2T1GJR1_9CYAN</name>
<feature type="domain" description="NodB homology" evidence="4">
    <location>
        <begin position="91"/>
        <end position="272"/>
    </location>
</feature>
<sequence length="299" mass="32297">MARGDYQNLTKRLLPGKILWLAIAAVSFALIVLLHTIFSGISPKTLVAETGLADTTKVTTAIASSIPLNFDVPKSFQAKTIKDATVPGAEKVIALTFDDGPWPQTTEQILDTLKKENVKATFYVVGQPLKSFPEIGKKVLADGHVIANHTLHHWYKKMSPLVAQREIEDTAKIIKDVLGVETAYFRPPGGVLTNGLVAYAQKQNQSVNMWSVDSGDSRPKRPSPEEMVKTILAEATPGGIVLMHDGGGSHDNTAKAVPLIITQLRAQGYKFVTMPELLSLASATPEKPIAQALPSNVTN</sequence>
<keyword evidence="3" id="KW-0472">Membrane</keyword>
<feature type="transmembrane region" description="Helical" evidence="3">
    <location>
        <begin position="18"/>
        <end position="38"/>
    </location>
</feature>
<reference evidence="5 6" key="1">
    <citation type="submission" date="2018-03" db="EMBL/GenBank/DDBJ databases">
        <title>The ancient ancestry and fast evolution of plastids.</title>
        <authorList>
            <person name="Moore K.R."/>
            <person name="Magnabosco C."/>
            <person name="Momper L."/>
            <person name="Gold D.A."/>
            <person name="Bosak T."/>
            <person name="Fournier G.P."/>
        </authorList>
    </citation>
    <scope>NUCLEOTIDE SEQUENCE [LARGE SCALE GENOMIC DNA]</scope>
    <source>
        <strain evidence="5 6">CCALA 037</strain>
    </source>
</reference>
<keyword evidence="6" id="KW-1185">Reference proteome</keyword>
<dbReference type="Gene3D" id="3.20.20.370">
    <property type="entry name" value="Glycoside hydrolase/deacetylase"/>
    <property type="match status" value="1"/>
</dbReference>
<dbReference type="EMBL" id="PVWO01000055">
    <property type="protein sequence ID" value="PSB57942.1"/>
    <property type="molecule type" value="Genomic_DNA"/>
</dbReference>
<dbReference type="GO" id="GO:0016810">
    <property type="term" value="F:hydrolase activity, acting on carbon-nitrogen (but not peptide) bonds"/>
    <property type="evidence" value="ECO:0007669"/>
    <property type="project" value="InterPro"/>
</dbReference>
<gene>
    <name evidence="5" type="ORF">C7B77_06655</name>
</gene>
<accession>A0A2T1GJR1</accession>
<keyword evidence="3" id="KW-0812">Transmembrane</keyword>
<evidence type="ECO:0000313" key="6">
    <source>
        <dbReference type="Proteomes" id="UP000238937"/>
    </source>
</evidence>
<dbReference type="PANTHER" id="PTHR10587">
    <property type="entry name" value="GLYCOSYL TRANSFERASE-RELATED"/>
    <property type="match status" value="1"/>
</dbReference>
<dbReference type="SUPFAM" id="SSF88713">
    <property type="entry name" value="Glycoside hydrolase/deacetylase"/>
    <property type="match status" value="1"/>
</dbReference>
<dbReference type="InterPro" id="IPR050248">
    <property type="entry name" value="Polysacc_deacetylase_ArnD"/>
</dbReference>
<keyword evidence="2" id="KW-0378">Hydrolase</keyword>
<protein>
    <submittedName>
        <fullName evidence="5">Polysaccharide deacetylase family protein</fullName>
    </submittedName>
</protein>
<dbReference type="InterPro" id="IPR011330">
    <property type="entry name" value="Glyco_hydro/deAcase_b/a-brl"/>
</dbReference>
<dbReference type="GO" id="GO:0005975">
    <property type="term" value="P:carbohydrate metabolic process"/>
    <property type="evidence" value="ECO:0007669"/>
    <property type="project" value="InterPro"/>
</dbReference>
<evidence type="ECO:0000256" key="3">
    <source>
        <dbReference type="SAM" id="Phobius"/>
    </source>
</evidence>
<evidence type="ECO:0000256" key="2">
    <source>
        <dbReference type="ARBA" id="ARBA00022801"/>
    </source>
</evidence>
<dbReference type="GO" id="GO:0016020">
    <property type="term" value="C:membrane"/>
    <property type="evidence" value="ECO:0007669"/>
    <property type="project" value="TreeGrafter"/>
</dbReference>
<comment type="caution">
    <text evidence="5">The sequence shown here is derived from an EMBL/GenBank/DDBJ whole genome shotgun (WGS) entry which is preliminary data.</text>
</comment>
<keyword evidence="1" id="KW-0479">Metal-binding</keyword>
<organism evidence="5 6">
    <name type="scientific">Chamaesiphon polymorphus CCALA 037</name>
    <dbReference type="NCBI Taxonomy" id="2107692"/>
    <lineage>
        <taxon>Bacteria</taxon>
        <taxon>Bacillati</taxon>
        <taxon>Cyanobacteriota</taxon>
        <taxon>Cyanophyceae</taxon>
        <taxon>Gomontiellales</taxon>
        <taxon>Chamaesiphonaceae</taxon>
        <taxon>Chamaesiphon</taxon>
    </lineage>
</organism>
<dbReference type="Pfam" id="PF01522">
    <property type="entry name" value="Polysacc_deac_1"/>
    <property type="match status" value="1"/>
</dbReference>
<dbReference type="InterPro" id="IPR002509">
    <property type="entry name" value="NODB_dom"/>
</dbReference>
<evidence type="ECO:0000313" key="5">
    <source>
        <dbReference type="EMBL" id="PSB57942.1"/>
    </source>
</evidence>
<dbReference type="GO" id="GO:0046872">
    <property type="term" value="F:metal ion binding"/>
    <property type="evidence" value="ECO:0007669"/>
    <property type="project" value="UniProtKB-KW"/>
</dbReference>
<dbReference type="CDD" id="cd10917">
    <property type="entry name" value="CE4_NodB_like_6s_7s"/>
    <property type="match status" value="1"/>
</dbReference>
<dbReference type="Proteomes" id="UP000238937">
    <property type="component" value="Unassembled WGS sequence"/>
</dbReference>